<keyword evidence="3 6" id="KW-1133">Transmembrane helix</keyword>
<comment type="subcellular location">
    <subcellularLocation>
        <location evidence="1">Membrane</location>
        <topology evidence="1">Multi-pass membrane protein</topology>
    </subcellularLocation>
</comment>
<evidence type="ECO:0000256" key="3">
    <source>
        <dbReference type="ARBA" id="ARBA00022989"/>
    </source>
</evidence>
<dbReference type="STRING" id="1817828.A2722_02965"/>
<evidence type="ECO:0000256" key="2">
    <source>
        <dbReference type="ARBA" id="ARBA00022692"/>
    </source>
</evidence>
<feature type="repeat" description="TPR" evidence="5">
    <location>
        <begin position="600"/>
        <end position="633"/>
    </location>
</feature>
<feature type="transmembrane region" description="Helical" evidence="6">
    <location>
        <begin position="67"/>
        <end position="89"/>
    </location>
</feature>
<reference evidence="8 9" key="1">
    <citation type="journal article" date="2016" name="Nat. Commun.">
        <title>Thousands of microbial genomes shed light on interconnected biogeochemical processes in an aquifer system.</title>
        <authorList>
            <person name="Anantharaman K."/>
            <person name="Brown C.T."/>
            <person name="Hug L.A."/>
            <person name="Sharon I."/>
            <person name="Castelle C.J."/>
            <person name="Probst A.J."/>
            <person name="Thomas B.C."/>
            <person name="Singh A."/>
            <person name="Wilkins M.J."/>
            <person name="Karaoz U."/>
            <person name="Brodie E.L."/>
            <person name="Williams K.H."/>
            <person name="Hubbard S.S."/>
            <person name="Banfield J.F."/>
        </authorList>
    </citation>
    <scope>NUCLEOTIDE SEQUENCE [LARGE SCALE GENOMIC DNA]</scope>
</reference>
<dbReference type="InterPro" id="IPR007016">
    <property type="entry name" value="O-antigen_ligase-rel_domated"/>
</dbReference>
<evidence type="ECO:0000256" key="1">
    <source>
        <dbReference type="ARBA" id="ARBA00004141"/>
    </source>
</evidence>
<feature type="transmembrane region" description="Helical" evidence="6">
    <location>
        <begin position="397"/>
        <end position="415"/>
    </location>
</feature>
<dbReference type="AlphaFoldDB" id="A0A1F5PHC7"/>
<feature type="transmembrane region" description="Helical" evidence="6">
    <location>
        <begin position="12"/>
        <end position="31"/>
    </location>
</feature>
<dbReference type="InterPro" id="IPR019734">
    <property type="entry name" value="TPR_rpt"/>
</dbReference>
<evidence type="ECO:0000256" key="6">
    <source>
        <dbReference type="SAM" id="Phobius"/>
    </source>
</evidence>
<feature type="transmembrane region" description="Helical" evidence="6">
    <location>
        <begin position="361"/>
        <end position="385"/>
    </location>
</feature>
<keyword evidence="5" id="KW-0802">TPR repeat</keyword>
<name>A0A1F5PHC7_9BACT</name>
<feature type="domain" description="O-antigen ligase-related" evidence="7">
    <location>
        <begin position="221"/>
        <end position="374"/>
    </location>
</feature>
<accession>A0A1F5PHC7</accession>
<dbReference type="Pfam" id="PF04932">
    <property type="entry name" value="Wzy_C"/>
    <property type="match status" value="1"/>
</dbReference>
<protein>
    <recommendedName>
        <fullName evidence="7">O-antigen ligase-related domain-containing protein</fullName>
    </recommendedName>
</protein>
<feature type="transmembrane region" description="Helical" evidence="6">
    <location>
        <begin position="208"/>
        <end position="226"/>
    </location>
</feature>
<dbReference type="Gene3D" id="1.25.40.10">
    <property type="entry name" value="Tetratricopeptide repeat domain"/>
    <property type="match status" value="1"/>
</dbReference>
<gene>
    <name evidence="8" type="ORF">A2722_02965</name>
</gene>
<dbReference type="PANTHER" id="PTHR37422:SF23">
    <property type="entry name" value="TEICHURONIC ACID BIOSYNTHESIS PROTEIN TUAE"/>
    <property type="match status" value="1"/>
</dbReference>
<evidence type="ECO:0000313" key="9">
    <source>
        <dbReference type="Proteomes" id="UP000178377"/>
    </source>
</evidence>
<dbReference type="InterPro" id="IPR051533">
    <property type="entry name" value="WaaL-like"/>
</dbReference>
<evidence type="ECO:0000256" key="4">
    <source>
        <dbReference type="ARBA" id="ARBA00023136"/>
    </source>
</evidence>
<dbReference type="PROSITE" id="PS50005">
    <property type="entry name" value="TPR"/>
    <property type="match status" value="1"/>
</dbReference>
<dbReference type="PANTHER" id="PTHR37422">
    <property type="entry name" value="TEICHURONIC ACID BIOSYNTHESIS PROTEIN TUAE"/>
    <property type="match status" value="1"/>
</dbReference>
<keyword evidence="4 6" id="KW-0472">Membrane</keyword>
<dbReference type="EMBL" id="MFEO01000023">
    <property type="protein sequence ID" value="OGE89328.1"/>
    <property type="molecule type" value="Genomic_DNA"/>
</dbReference>
<organism evidence="8 9">
    <name type="scientific">Candidatus Doudnabacteria bacterium RIFCSPHIGHO2_01_FULL_50_11</name>
    <dbReference type="NCBI Taxonomy" id="1817828"/>
    <lineage>
        <taxon>Bacteria</taxon>
        <taxon>Candidatus Doudnaibacteriota</taxon>
    </lineage>
</organism>
<dbReference type="Pfam" id="PF13432">
    <property type="entry name" value="TPR_16"/>
    <property type="match status" value="1"/>
</dbReference>
<evidence type="ECO:0000259" key="7">
    <source>
        <dbReference type="Pfam" id="PF04932"/>
    </source>
</evidence>
<feature type="transmembrane region" description="Helical" evidence="6">
    <location>
        <begin position="128"/>
        <end position="145"/>
    </location>
</feature>
<feature type="transmembrane region" description="Helical" evidence="6">
    <location>
        <begin position="258"/>
        <end position="277"/>
    </location>
</feature>
<feature type="transmembrane region" description="Helical" evidence="6">
    <location>
        <begin position="232"/>
        <end position="251"/>
    </location>
</feature>
<comment type="caution">
    <text evidence="8">The sequence shown here is derived from an EMBL/GenBank/DDBJ whole genome shotgun (WGS) entry which is preliminary data.</text>
</comment>
<feature type="transmembrane region" description="Helical" evidence="6">
    <location>
        <begin position="101"/>
        <end position="119"/>
    </location>
</feature>
<dbReference type="SMART" id="SM00028">
    <property type="entry name" value="TPR"/>
    <property type="match status" value="3"/>
</dbReference>
<feature type="transmembrane region" description="Helical" evidence="6">
    <location>
        <begin position="421"/>
        <end position="438"/>
    </location>
</feature>
<feature type="transmembrane region" description="Helical" evidence="6">
    <location>
        <begin position="37"/>
        <end position="55"/>
    </location>
</feature>
<dbReference type="InterPro" id="IPR011990">
    <property type="entry name" value="TPR-like_helical_dom_sf"/>
</dbReference>
<dbReference type="GO" id="GO:0016020">
    <property type="term" value="C:membrane"/>
    <property type="evidence" value="ECO:0007669"/>
    <property type="project" value="UniProtKB-SubCell"/>
</dbReference>
<dbReference type="Proteomes" id="UP000178377">
    <property type="component" value="Unassembled WGS sequence"/>
</dbReference>
<evidence type="ECO:0000256" key="5">
    <source>
        <dbReference type="PROSITE-ProRule" id="PRU00339"/>
    </source>
</evidence>
<keyword evidence="2 6" id="KW-0812">Transmembrane</keyword>
<feature type="transmembrane region" description="Helical" evidence="6">
    <location>
        <begin position="183"/>
        <end position="201"/>
    </location>
</feature>
<feature type="transmembrane region" description="Helical" evidence="6">
    <location>
        <begin position="458"/>
        <end position="476"/>
    </location>
</feature>
<proteinExistence type="predicted"/>
<sequence>MAKILKYTIHGLIALLLITPMLLSSRFFFPYISSKTFFYRLVVEIIVVLYVILITADKRFRPRLTPLTIAVLVYLAILYATSVFGSNFYRSFWGNAERGEGLLTFTHVIALFIVMTGMMKDMQAWKRFFAVSVVVSFVSAIYATFQKFCPADPVASAHGFAKFCADNIVVGDVSRLSALIGNAAFYAGYLLMNISLAAWLLTQTRAIWKKVFFGIVISYEIIILNYTRTRGALIGLFIGFIVAAILFALMSDRKRVRLGSVIGLGIFVVLAITVYTFRDSPVVLKLGGLNNVTHISADDITTQSRLLTWNASWKGWKDRFFLGYGYENFNVAFNKYFPAQIYRDSGSQIWFDRAHDVFFDVAVSSGVFGIATYLALYGFAFWALYKFWLRDPRVRRTTAILISAGLVAYFVQNLFVFDTLGTYTLFYSMLAFAIFLQLETSKPSKKPETYRITSANPLIAALAIFVMAFVTYTSVIKPAQANIAITQALVYETQGKLPDTLSAYKKVIAMDTYMSEEARQKLAEAVMNFRGKSTSTDQLNSGFRLAIDEMKQAIDLSPKDARDILFLMTLYNNLPTGTQGSAEEVIRLGQRALVLSPTRPQIYFEMGQAAIGLGRVDEGIGYFRQAVAVNPEPAESHWNLALALAFSDHFEEASSEIQSIYDRQRIGKISDASLKNMISIMLRKFQFIPTIPLLKTLVDRNPKDASLEQQLAFSYGNLCQSTDAKEAMARAVELNPELAKDQQAFLDLLSANCK</sequence>
<evidence type="ECO:0000313" key="8">
    <source>
        <dbReference type="EMBL" id="OGE89328.1"/>
    </source>
</evidence>
<dbReference type="SUPFAM" id="SSF48452">
    <property type="entry name" value="TPR-like"/>
    <property type="match status" value="1"/>
</dbReference>